<sequence>MWGINTIRTLADKELASKASGYQQAKVPPPLCKSITPVSFGISRFQAKIKLHDHQNLSVHKPLQPSSSSYYVHQLANPSRMEELNFIVSSLNKSTTQAVRGSVIHSYSSDKLPYSNKEEQDYLENQSKLFKEKLPELVKDYPNKYVLFENGLVLLSHDDEATLMKTAYGTMGLRPLFVRKVLKEEPKFTIWTPLIC</sequence>
<protein>
    <submittedName>
        <fullName evidence="1">Uncharacterized protein</fullName>
    </submittedName>
</protein>
<evidence type="ECO:0000313" key="1">
    <source>
        <dbReference type="EMBL" id="MBW4658652.1"/>
    </source>
</evidence>
<dbReference type="AlphaFoldDB" id="A0A951Q9E7"/>
<dbReference type="Proteomes" id="UP000757435">
    <property type="component" value="Unassembled WGS sequence"/>
</dbReference>
<proteinExistence type="predicted"/>
<organism evidence="1 2">
    <name type="scientific">Drouetiella hepatica Uher 2000/2452</name>
    <dbReference type="NCBI Taxonomy" id="904376"/>
    <lineage>
        <taxon>Bacteria</taxon>
        <taxon>Bacillati</taxon>
        <taxon>Cyanobacteriota</taxon>
        <taxon>Cyanophyceae</taxon>
        <taxon>Oculatellales</taxon>
        <taxon>Oculatellaceae</taxon>
        <taxon>Drouetiella</taxon>
    </lineage>
</organism>
<reference evidence="1" key="1">
    <citation type="submission" date="2021-05" db="EMBL/GenBank/DDBJ databases">
        <authorList>
            <person name="Pietrasiak N."/>
            <person name="Ward R."/>
            <person name="Stajich J.E."/>
            <person name="Kurbessoian T."/>
        </authorList>
    </citation>
    <scope>NUCLEOTIDE SEQUENCE</scope>
    <source>
        <strain evidence="1">UHER 2000/2452</strain>
    </source>
</reference>
<evidence type="ECO:0000313" key="2">
    <source>
        <dbReference type="Proteomes" id="UP000757435"/>
    </source>
</evidence>
<comment type="caution">
    <text evidence="1">The sequence shown here is derived from an EMBL/GenBank/DDBJ whole genome shotgun (WGS) entry which is preliminary data.</text>
</comment>
<dbReference type="EMBL" id="JAHHHD010000006">
    <property type="protein sequence ID" value="MBW4658652.1"/>
    <property type="molecule type" value="Genomic_DNA"/>
</dbReference>
<name>A0A951Q9E7_9CYAN</name>
<gene>
    <name evidence="1" type="ORF">KME15_08260</name>
</gene>
<accession>A0A951Q9E7</accession>
<reference evidence="1" key="2">
    <citation type="journal article" date="2022" name="Microbiol. Resour. Announc.">
        <title>Metagenome Sequencing to Explore Phylogenomics of Terrestrial Cyanobacteria.</title>
        <authorList>
            <person name="Ward R.D."/>
            <person name="Stajich J.E."/>
            <person name="Johansen J.R."/>
            <person name="Huntemann M."/>
            <person name="Clum A."/>
            <person name="Foster B."/>
            <person name="Foster B."/>
            <person name="Roux S."/>
            <person name="Palaniappan K."/>
            <person name="Varghese N."/>
            <person name="Mukherjee S."/>
            <person name="Reddy T.B.K."/>
            <person name="Daum C."/>
            <person name="Copeland A."/>
            <person name="Chen I.A."/>
            <person name="Ivanova N.N."/>
            <person name="Kyrpides N.C."/>
            <person name="Shapiro N."/>
            <person name="Eloe-Fadrosh E.A."/>
            <person name="Pietrasiak N."/>
        </authorList>
    </citation>
    <scope>NUCLEOTIDE SEQUENCE</scope>
    <source>
        <strain evidence="1">UHER 2000/2452</strain>
    </source>
</reference>